<dbReference type="Proteomes" id="UP001519363">
    <property type="component" value="Unassembled WGS sequence"/>
</dbReference>
<keyword evidence="4" id="KW-1185">Reference proteome</keyword>
<feature type="region of interest" description="Disordered" evidence="1">
    <location>
        <begin position="210"/>
        <end position="232"/>
    </location>
</feature>
<sequence>MFPAKSVTAEKQAAPSRSRRSRLVAGVVLAASFAVVGSGCAVVNKATESVENQSDEFGSEIKAIDLENLVGVINITGTSGNKLSVKRALTQQTTRKSHAKVEKSGSTLRLVGECSGAGGDCKVEWDIEVPKDVAIKVSNKTGDVNLKNIEAKDIDARTKLGEISVDATGSFDKLNAHSEGGEVNVTVPGGKSYSVTAKVKERLGKTNIEVQNGSGPTINVSSERGDVTVKNA</sequence>
<feature type="compositionally biased region" description="Basic and acidic residues" evidence="1">
    <location>
        <begin position="223"/>
        <end position="232"/>
    </location>
</feature>
<feature type="domain" description="DUF4097" evidence="2">
    <location>
        <begin position="134"/>
        <end position="200"/>
    </location>
</feature>
<comment type="caution">
    <text evidence="3">The sequence shown here is derived from an EMBL/GenBank/DDBJ whole genome shotgun (WGS) entry which is preliminary data.</text>
</comment>
<dbReference type="EMBL" id="JAGIOO010000001">
    <property type="protein sequence ID" value="MBP2474297.1"/>
    <property type="molecule type" value="Genomic_DNA"/>
</dbReference>
<protein>
    <recommendedName>
        <fullName evidence="2">DUF4097 domain-containing protein</fullName>
    </recommendedName>
</protein>
<reference evidence="3 4" key="1">
    <citation type="submission" date="2021-03" db="EMBL/GenBank/DDBJ databases">
        <title>Sequencing the genomes of 1000 actinobacteria strains.</title>
        <authorList>
            <person name="Klenk H.-P."/>
        </authorList>
    </citation>
    <scope>NUCLEOTIDE SEQUENCE [LARGE SCALE GENOMIC DNA]</scope>
    <source>
        <strain evidence="3 4">DSM 44580</strain>
    </source>
</reference>
<evidence type="ECO:0000259" key="2">
    <source>
        <dbReference type="Pfam" id="PF13349"/>
    </source>
</evidence>
<evidence type="ECO:0000256" key="1">
    <source>
        <dbReference type="SAM" id="MobiDB-lite"/>
    </source>
</evidence>
<evidence type="ECO:0000313" key="4">
    <source>
        <dbReference type="Proteomes" id="UP001519363"/>
    </source>
</evidence>
<dbReference type="Pfam" id="PF13349">
    <property type="entry name" value="DUF4097"/>
    <property type="match status" value="1"/>
</dbReference>
<organism evidence="3 4">
    <name type="scientific">Crossiella equi</name>
    <dbReference type="NCBI Taxonomy" id="130796"/>
    <lineage>
        <taxon>Bacteria</taxon>
        <taxon>Bacillati</taxon>
        <taxon>Actinomycetota</taxon>
        <taxon>Actinomycetes</taxon>
        <taxon>Pseudonocardiales</taxon>
        <taxon>Pseudonocardiaceae</taxon>
        <taxon>Crossiella</taxon>
    </lineage>
</organism>
<gene>
    <name evidence="3" type="ORF">JOF53_003169</name>
</gene>
<dbReference type="InterPro" id="IPR025164">
    <property type="entry name" value="Toastrack_DUF4097"/>
</dbReference>
<name>A0ABS5ADA3_9PSEU</name>
<accession>A0ABS5ADA3</accession>
<feature type="compositionally biased region" description="Polar residues" evidence="1">
    <location>
        <begin position="210"/>
        <end position="222"/>
    </location>
</feature>
<evidence type="ECO:0000313" key="3">
    <source>
        <dbReference type="EMBL" id="MBP2474297.1"/>
    </source>
</evidence>
<proteinExistence type="predicted"/>
<dbReference type="RefSeq" id="WP_143342695.1">
    <property type="nucleotide sequence ID" value="NZ_JAGIOO010000001.1"/>
</dbReference>